<reference evidence="2 3" key="1">
    <citation type="journal article" date="2015" name="Genome Announc.">
        <title>Draft Genome Sequence of Brevibacillus brevis DZQ7, a Plant Growth-Promoting Rhizobacterium with Broad-Spectrum Antimicrobial Activity.</title>
        <authorList>
            <person name="Hou Q."/>
            <person name="Wang C."/>
            <person name="Hou X."/>
            <person name="Xia Z."/>
            <person name="Ye J."/>
            <person name="Liu K."/>
            <person name="Liu H."/>
            <person name="Wang J."/>
            <person name="Guo H."/>
            <person name="Yu X."/>
            <person name="Yang Y."/>
            <person name="Du B."/>
            <person name="Ding Y."/>
        </authorList>
    </citation>
    <scope>NUCLEOTIDE SEQUENCE [LARGE SCALE GENOMIC DNA]</scope>
    <source>
        <strain evidence="2 3">DZQ7</strain>
    </source>
</reference>
<evidence type="ECO:0000313" key="2">
    <source>
        <dbReference type="EMBL" id="AWX58406.1"/>
    </source>
</evidence>
<dbReference type="AlphaFoldDB" id="A0A2Z4MPB3"/>
<keyword evidence="1" id="KW-0732">Signal</keyword>
<dbReference type="Gene3D" id="2.60.120.380">
    <property type="match status" value="1"/>
</dbReference>
<dbReference type="EMBL" id="CP030117">
    <property type="protein sequence ID" value="AWX58406.1"/>
    <property type="molecule type" value="Genomic_DNA"/>
</dbReference>
<accession>A0A2Z4MPB3</accession>
<evidence type="ECO:0000256" key="1">
    <source>
        <dbReference type="SAM" id="SignalP"/>
    </source>
</evidence>
<evidence type="ECO:0000313" key="3">
    <source>
        <dbReference type="Proteomes" id="UP000036061"/>
    </source>
</evidence>
<feature type="chain" id="PRO_5016262321" evidence="1">
    <location>
        <begin position="25"/>
        <end position="142"/>
    </location>
</feature>
<name>A0A2Z4MPB3_BREBE</name>
<proteinExistence type="predicted"/>
<feature type="signal peptide" evidence="1">
    <location>
        <begin position="1"/>
        <end position="24"/>
    </location>
</feature>
<gene>
    <name evidence="2" type="ORF">AB432_026680</name>
</gene>
<dbReference type="RefSeq" id="WP_048034878.1">
    <property type="nucleotide sequence ID" value="NZ_CP030117.1"/>
</dbReference>
<sequence length="142" mass="16220">MKKFATTGLLALTLVLSTSASAFAAVYHDNEPNNNRDSANIFHVADGNQINGKLDRNNGDQQDYYKFTPTVDQKVRFQLAYSKAPKQEFKLILGSNETTLTKDYFDVNLVAGREYIFKVEGHSYNYDYNNFNYSVYTYVLPN</sequence>
<protein>
    <submittedName>
        <fullName evidence="2">Uncharacterized protein</fullName>
    </submittedName>
</protein>
<organism evidence="2 3">
    <name type="scientific">Brevibacillus brevis</name>
    <name type="common">Bacillus brevis</name>
    <dbReference type="NCBI Taxonomy" id="1393"/>
    <lineage>
        <taxon>Bacteria</taxon>
        <taxon>Bacillati</taxon>
        <taxon>Bacillota</taxon>
        <taxon>Bacilli</taxon>
        <taxon>Bacillales</taxon>
        <taxon>Paenibacillaceae</taxon>
        <taxon>Brevibacillus</taxon>
    </lineage>
</organism>
<dbReference type="Proteomes" id="UP000036061">
    <property type="component" value="Chromosome"/>
</dbReference>